<sequence>MPNSTQTRTILNDKQFQILSAALHKTFYQTDEAVAQLVIDTGLTSAQVRNWFNHRRRVLREKEFEKRRIATKQHQQDNKQNSNYLYSCPLDNEGSSEMASKSLCSSTASSSYSTSKPSLPPISSMFPEIFNSEYDYTLPPDVHPIELPAHTD</sequence>
<dbReference type="PROSITE" id="PS50071">
    <property type="entry name" value="HOMEOBOX_2"/>
    <property type="match status" value="1"/>
</dbReference>
<feature type="DNA-binding region" description="Homeobox" evidence="4">
    <location>
        <begin position="4"/>
        <end position="63"/>
    </location>
</feature>
<comment type="subcellular location">
    <subcellularLocation>
        <location evidence="4 5">Nucleus</location>
    </subcellularLocation>
</comment>
<evidence type="ECO:0000256" key="5">
    <source>
        <dbReference type="RuleBase" id="RU000682"/>
    </source>
</evidence>
<name>A0A9W9DCR9_9AGAR</name>
<dbReference type="GO" id="GO:0005634">
    <property type="term" value="C:nucleus"/>
    <property type="evidence" value="ECO:0007669"/>
    <property type="project" value="UniProtKB-SubCell"/>
</dbReference>
<feature type="domain" description="Homeobox" evidence="7">
    <location>
        <begin position="2"/>
        <end position="62"/>
    </location>
</feature>
<evidence type="ECO:0000256" key="4">
    <source>
        <dbReference type="PROSITE-ProRule" id="PRU00108"/>
    </source>
</evidence>
<evidence type="ECO:0000256" key="1">
    <source>
        <dbReference type="ARBA" id="ARBA00023125"/>
    </source>
</evidence>
<reference evidence="8" key="1">
    <citation type="submission" date="2022-08" db="EMBL/GenBank/DDBJ databases">
        <authorList>
            <consortium name="DOE Joint Genome Institute"/>
            <person name="Min B."/>
            <person name="Riley R."/>
            <person name="Sierra-Patev S."/>
            <person name="Naranjo-Ortiz M."/>
            <person name="Looney B."/>
            <person name="Konkel Z."/>
            <person name="Slot J.C."/>
            <person name="Sakamoto Y."/>
            <person name="Steenwyk J.L."/>
            <person name="Rokas A."/>
            <person name="Carro J."/>
            <person name="Camarero S."/>
            <person name="Ferreira P."/>
            <person name="Molpeceres G."/>
            <person name="Ruiz-Duenas F.J."/>
            <person name="Serrano A."/>
            <person name="Henrissat B."/>
            <person name="Drula E."/>
            <person name="Hughes K.W."/>
            <person name="Mata J.L."/>
            <person name="Ishikawa N.K."/>
            <person name="Vargas-Isla R."/>
            <person name="Ushijima S."/>
            <person name="Smith C.A."/>
            <person name="Ahrendt S."/>
            <person name="Andreopoulos W."/>
            <person name="He G."/>
            <person name="Labutti K."/>
            <person name="Lipzen A."/>
            <person name="Ng V."/>
            <person name="Sandor L."/>
            <person name="Barry K."/>
            <person name="Martinez A.T."/>
            <person name="Xiao Y."/>
            <person name="Gibbons J.G."/>
            <person name="Terashima K."/>
            <person name="Hibbett D.S."/>
            <person name="Grigoriev I.V."/>
        </authorList>
    </citation>
    <scope>NUCLEOTIDE SEQUENCE</scope>
    <source>
        <strain evidence="8">Sp2 HRB7682 ss15</strain>
    </source>
</reference>
<feature type="compositionally biased region" description="Low complexity" evidence="6">
    <location>
        <begin position="99"/>
        <end position="117"/>
    </location>
</feature>
<dbReference type="SUPFAM" id="SSF46689">
    <property type="entry name" value="Homeodomain-like"/>
    <property type="match status" value="1"/>
</dbReference>
<evidence type="ECO:0000256" key="6">
    <source>
        <dbReference type="SAM" id="MobiDB-lite"/>
    </source>
</evidence>
<gene>
    <name evidence="8" type="ORF">C8J55DRAFT_553317</name>
</gene>
<dbReference type="PROSITE" id="PS00027">
    <property type="entry name" value="HOMEOBOX_1"/>
    <property type="match status" value="1"/>
</dbReference>
<accession>A0A9W9DCR9</accession>
<keyword evidence="1 4" id="KW-0238">DNA-binding</keyword>
<evidence type="ECO:0000313" key="9">
    <source>
        <dbReference type="Proteomes" id="UP001150238"/>
    </source>
</evidence>
<keyword evidence="3 4" id="KW-0539">Nucleus</keyword>
<dbReference type="Gene3D" id="1.10.10.60">
    <property type="entry name" value="Homeodomain-like"/>
    <property type="match status" value="1"/>
</dbReference>
<dbReference type="Proteomes" id="UP001150238">
    <property type="component" value="Unassembled WGS sequence"/>
</dbReference>
<protein>
    <recommendedName>
        <fullName evidence="7">Homeobox domain-containing protein</fullName>
    </recommendedName>
</protein>
<dbReference type="GO" id="GO:0000981">
    <property type="term" value="F:DNA-binding transcription factor activity, RNA polymerase II-specific"/>
    <property type="evidence" value="ECO:0007669"/>
    <property type="project" value="InterPro"/>
</dbReference>
<dbReference type="Pfam" id="PF00046">
    <property type="entry name" value="Homeodomain"/>
    <property type="match status" value="1"/>
</dbReference>
<dbReference type="AlphaFoldDB" id="A0A9W9DCR9"/>
<dbReference type="InterPro" id="IPR017970">
    <property type="entry name" value="Homeobox_CS"/>
</dbReference>
<proteinExistence type="predicted"/>
<dbReference type="GO" id="GO:0003677">
    <property type="term" value="F:DNA binding"/>
    <property type="evidence" value="ECO:0007669"/>
    <property type="project" value="UniProtKB-UniRule"/>
</dbReference>
<evidence type="ECO:0000256" key="2">
    <source>
        <dbReference type="ARBA" id="ARBA00023155"/>
    </source>
</evidence>
<organism evidence="8 9">
    <name type="scientific">Lentinula lateritia</name>
    <dbReference type="NCBI Taxonomy" id="40482"/>
    <lineage>
        <taxon>Eukaryota</taxon>
        <taxon>Fungi</taxon>
        <taxon>Dikarya</taxon>
        <taxon>Basidiomycota</taxon>
        <taxon>Agaricomycotina</taxon>
        <taxon>Agaricomycetes</taxon>
        <taxon>Agaricomycetidae</taxon>
        <taxon>Agaricales</taxon>
        <taxon>Marasmiineae</taxon>
        <taxon>Omphalotaceae</taxon>
        <taxon>Lentinula</taxon>
    </lineage>
</organism>
<dbReference type="SMART" id="SM00389">
    <property type="entry name" value="HOX"/>
    <property type="match status" value="1"/>
</dbReference>
<dbReference type="InterPro" id="IPR001356">
    <property type="entry name" value="HD"/>
</dbReference>
<evidence type="ECO:0000313" key="8">
    <source>
        <dbReference type="EMBL" id="KAJ4463601.1"/>
    </source>
</evidence>
<comment type="caution">
    <text evidence="8">The sequence shown here is derived from an EMBL/GenBank/DDBJ whole genome shotgun (WGS) entry which is preliminary data.</text>
</comment>
<evidence type="ECO:0000256" key="3">
    <source>
        <dbReference type="ARBA" id="ARBA00023242"/>
    </source>
</evidence>
<dbReference type="InterPro" id="IPR009057">
    <property type="entry name" value="Homeodomain-like_sf"/>
</dbReference>
<dbReference type="CDD" id="cd00086">
    <property type="entry name" value="homeodomain"/>
    <property type="match status" value="1"/>
</dbReference>
<feature type="region of interest" description="Disordered" evidence="6">
    <location>
        <begin position="67"/>
        <end position="122"/>
    </location>
</feature>
<keyword evidence="2 4" id="KW-0371">Homeobox</keyword>
<reference evidence="8" key="2">
    <citation type="journal article" date="2023" name="Proc. Natl. Acad. Sci. U.S.A.">
        <title>A global phylogenomic analysis of the shiitake genus Lentinula.</title>
        <authorList>
            <person name="Sierra-Patev S."/>
            <person name="Min B."/>
            <person name="Naranjo-Ortiz M."/>
            <person name="Looney B."/>
            <person name="Konkel Z."/>
            <person name="Slot J.C."/>
            <person name="Sakamoto Y."/>
            <person name="Steenwyk J.L."/>
            <person name="Rokas A."/>
            <person name="Carro J."/>
            <person name="Camarero S."/>
            <person name="Ferreira P."/>
            <person name="Molpeceres G."/>
            <person name="Ruiz-Duenas F.J."/>
            <person name="Serrano A."/>
            <person name="Henrissat B."/>
            <person name="Drula E."/>
            <person name="Hughes K.W."/>
            <person name="Mata J.L."/>
            <person name="Ishikawa N.K."/>
            <person name="Vargas-Isla R."/>
            <person name="Ushijima S."/>
            <person name="Smith C.A."/>
            <person name="Donoghue J."/>
            <person name="Ahrendt S."/>
            <person name="Andreopoulos W."/>
            <person name="He G."/>
            <person name="LaButti K."/>
            <person name="Lipzen A."/>
            <person name="Ng V."/>
            <person name="Riley R."/>
            <person name="Sandor L."/>
            <person name="Barry K."/>
            <person name="Martinez A.T."/>
            <person name="Xiao Y."/>
            <person name="Gibbons J.G."/>
            <person name="Terashima K."/>
            <person name="Grigoriev I.V."/>
            <person name="Hibbett D."/>
        </authorList>
    </citation>
    <scope>NUCLEOTIDE SEQUENCE</scope>
    <source>
        <strain evidence="8">Sp2 HRB7682 ss15</strain>
    </source>
</reference>
<dbReference type="EMBL" id="JANVFS010000069">
    <property type="protein sequence ID" value="KAJ4463601.1"/>
    <property type="molecule type" value="Genomic_DNA"/>
</dbReference>
<evidence type="ECO:0000259" key="7">
    <source>
        <dbReference type="PROSITE" id="PS50071"/>
    </source>
</evidence>